<name>A0ABT1ZE15_9MICO</name>
<reference evidence="2 3" key="1">
    <citation type="submission" date="2022-08" db="EMBL/GenBank/DDBJ databases">
        <authorList>
            <person name="Li F."/>
        </authorList>
    </citation>
    <scope>NUCLEOTIDE SEQUENCE [LARGE SCALE GENOMIC DNA]</scope>
    <source>
        <strain evidence="2 3">10F1B-8-1</strain>
    </source>
</reference>
<dbReference type="RefSeq" id="WP_258797961.1">
    <property type="nucleotide sequence ID" value="NZ_JANTHX010000005.1"/>
</dbReference>
<dbReference type="InterPro" id="IPR025339">
    <property type="entry name" value="DUF4245"/>
</dbReference>
<organism evidence="2 3">
    <name type="scientific">Protaetiibacter mangrovi</name>
    <dbReference type="NCBI Taxonomy" id="2970926"/>
    <lineage>
        <taxon>Bacteria</taxon>
        <taxon>Bacillati</taxon>
        <taxon>Actinomycetota</taxon>
        <taxon>Actinomycetes</taxon>
        <taxon>Micrococcales</taxon>
        <taxon>Microbacteriaceae</taxon>
        <taxon>Protaetiibacter</taxon>
    </lineage>
</organism>
<comment type="caution">
    <text evidence="2">The sequence shown here is derived from an EMBL/GenBank/DDBJ whole genome shotgun (WGS) entry which is preliminary data.</text>
</comment>
<dbReference type="Pfam" id="PF14030">
    <property type="entry name" value="DUF4245"/>
    <property type="match status" value="1"/>
</dbReference>
<keyword evidence="3" id="KW-1185">Reference proteome</keyword>
<feature type="transmembrane region" description="Helical" evidence="1">
    <location>
        <begin position="45"/>
        <end position="69"/>
    </location>
</feature>
<keyword evidence="1" id="KW-0812">Transmembrane</keyword>
<dbReference type="Proteomes" id="UP001205337">
    <property type="component" value="Unassembled WGS sequence"/>
</dbReference>
<keyword evidence="1" id="KW-1133">Transmembrane helix</keyword>
<evidence type="ECO:0000256" key="1">
    <source>
        <dbReference type="SAM" id="Phobius"/>
    </source>
</evidence>
<sequence length="216" mass="21988">MSPRASGVDEAGRPIVAELGRAETPQETAERKAAASAKRRGNQTVLNLAIATVASAVAAIVIVMTVGLVDTGSRIDPVDYVAVGAAAQATVDEPLIVPTLPEGWTANRAELATGSDGVTTWRIGFVTPEQQYIALVQGIDANPSWAADQVRGAAAGATVALDGVEWTTHDRRGASDPGNVAYALTTDAGASTIVLAGTAGDEEFAVLASAVAQELP</sequence>
<proteinExistence type="predicted"/>
<evidence type="ECO:0000313" key="3">
    <source>
        <dbReference type="Proteomes" id="UP001205337"/>
    </source>
</evidence>
<gene>
    <name evidence="2" type="ORF">NUH29_05190</name>
</gene>
<accession>A0ABT1ZE15</accession>
<dbReference type="EMBL" id="JANTHX010000005">
    <property type="protein sequence ID" value="MCS0498944.1"/>
    <property type="molecule type" value="Genomic_DNA"/>
</dbReference>
<keyword evidence="1" id="KW-0472">Membrane</keyword>
<protein>
    <submittedName>
        <fullName evidence="2">DUF4245 domain-containing protein</fullName>
    </submittedName>
</protein>
<evidence type="ECO:0000313" key="2">
    <source>
        <dbReference type="EMBL" id="MCS0498944.1"/>
    </source>
</evidence>